<reference evidence="3" key="1">
    <citation type="submission" date="2016-10" db="EMBL/GenBank/DDBJ databases">
        <authorList>
            <person name="Varghese N."/>
            <person name="Submissions S."/>
        </authorList>
    </citation>
    <scope>NUCLEOTIDE SEQUENCE [LARGE SCALE GENOMIC DNA]</scope>
    <source>
        <strain evidence="3">DSM 20524</strain>
    </source>
</reference>
<sequence length="51" mass="5663">MSNPVANDVNERPPGTQHGLIGLRERVEGAQGVFTVGIVDEEFQVKAWMPW</sequence>
<evidence type="ECO:0000313" key="3">
    <source>
        <dbReference type="Proteomes" id="UP000198929"/>
    </source>
</evidence>
<dbReference type="AlphaFoldDB" id="A0A1H9TBV0"/>
<gene>
    <name evidence="2" type="ORF">SAMN05661109_01402</name>
</gene>
<dbReference type="Proteomes" id="UP000198929">
    <property type="component" value="Unassembled WGS sequence"/>
</dbReference>
<dbReference type="STRING" id="1121357.SAMN05661109_01402"/>
<evidence type="ECO:0000256" key="1">
    <source>
        <dbReference type="SAM" id="MobiDB-lite"/>
    </source>
</evidence>
<keyword evidence="3" id="KW-1185">Reference proteome</keyword>
<evidence type="ECO:0000313" key="2">
    <source>
        <dbReference type="EMBL" id="SER94598.1"/>
    </source>
</evidence>
<organism evidence="2 3">
    <name type="scientific">Corynebacterium cystitidis DSM 20524</name>
    <dbReference type="NCBI Taxonomy" id="1121357"/>
    <lineage>
        <taxon>Bacteria</taxon>
        <taxon>Bacillati</taxon>
        <taxon>Actinomycetota</taxon>
        <taxon>Actinomycetes</taxon>
        <taxon>Mycobacteriales</taxon>
        <taxon>Corynebacteriaceae</taxon>
        <taxon>Corynebacterium</taxon>
    </lineage>
</organism>
<proteinExistence type="predicted"/>
<protein>
    <submittedName>
        <fullName evidence="2">Uncharacterized protein</fullName>
    </submittedName>
</protein>
<name>A0A1H9TBV0_9CORY</name>
<dbReference type="EMBL" id="FOGQ01000005">
    <property type="protein sequence ID" value="SER94598.1"/>
    <property type="molecule type" value="Genomic_DNA"/>
</dbReference>
<dbReference type="RefSeq" id="WP_157728492.1">
    <property type="nucleotide sequence ID" value="NZ_CP047199.1"/>
</dbReference>
<feature type="region of interest" description="Disordered" evidence="1">
    <location>
        <begin position="1"/>
        <end position="20"/>
    </location>
</feature>
<accession>A0A1H9TBV0</accession>